<dbReference type="SUPFAM" id="SSF53098">
    <property type="entry name" value="Ribonuclease H-like"/>
    <property type="match status" value="1"/>
</dbReference>
<dbReference type="Pfam" id="PF09299">
    <property type="entry name" value="Mu-transpos_C"/>
    <property type="match status" value="1"/>
</dbReference>
<name>A0A5M9HXN6_9FIRM</name>
<dbReference type="RefSeq" id="WP_150311608.1">
    <property type="nucleotide sequence ID" value="NZ_VMSO01000034.1"/>
</dbReference>
<feature type="domain" description="Integrase catalytic" evidence="1">
    <location>
        <begin position="155"/>
        <end position="339"/>
    </location>
</feature>
<dbReference type="InterPro" id="IPR015378">
    <property type="entry name" value="Transposase-like_Mu_C"/>
</dbReference>
<sequence>MNTNTNRIKQWQEQEALSRFQLIAPLLQEDLDDAKRLQLRKQIAQDNDISVRSIYRYEKAYREGQFAGLKPAAREKRRSQKLPENFDLLLEQAVQLRKEVPERSVAQIICILELEGYAAPGVLKRSTLEQHLYRAGYGREQMQMYRDARGSSSKRFCKPHRMMLVQGDIKYGPKLPIGKNGARVQTYLSSAIDDHSRLLLASRFYDSQEEAIVEDTFRQAILRYGKFDACYFDNGSQYIARQIRLSLSRLGIRVLHAKPRSGKSKGKIEKFHQVVDMFNREAKLKNIKTLEELNRLWAVFLDAYYHQKPHEGISEYYESLGAAVPESGITPLQEWNRDSRPLTYLDVSVVSEAFLHHETRKVDKGACISFRGRKYETKPALIGYKVEISYDPAAPETITVSYPGYEPFTAQPVRIGEFCDKNPTLPAAMQEQTPTTSRFLDALEKKHSESTRQMADAISFASYRKEVDDHV</sequence>
<reference evidence="2" key="1">
    <citation type="submission" date="2019-07" db="EMBL/GenBank/DDBJ databases">
        <authorList>
            <person name="Wongkuna S."/>
            <person name="Scaria J."/>
        </authorList>
    </citation>
    <scope>NUCLEOTIDE SEQUENCE [LARGE SCALE GENOMIC DNA]</scope>
    <source>
        <strain evidence="2">SW178</strain>
    </source>
</reference>
<protein>
    <submittedName>
        <fullName evidence="2">DDE-type integrase/transposase/recombinase</fullName>
    </submittedName>
</protein>
<dbReference type="GO" id="GO:0015074">
    <property type="term" value="P:DNA integration"/>
    <property type="evidence" value="ECO:0007669"/>
    <property type="project" value="InterPro"/>
</dbReference>
<dbReference type="Pfam" id="PF00665">
    <property type="entry name" value="rve"/>
    <property type="match status" value="1"/>
</dbReference>
<dbReference type="Proteomes" id="UP000322025">
    <property type="component" value="Unassembled WGS sequence"/>
</dbReference>
<proteinExistence type="predicted"/>
<dbReference type="InterPro" id="IPR036397">
    <property type="entry name" value="RNaseH_sf"/>
</dbReference>
<dbReference type="InterPro" id="IPR012337">
    <property type="entry name" value="RNaseH-like_sf"/>
</dbReference>
<dbReference type="OrthoDB" id="9794201at2"/>
<dbReference type="AlphaFoldDB" id="A0A5M9HXN6"/>
<dbReference type="PANTHER" id="PTHR35004">
    <property type="entry name" value="TRANSPOSASE RV3428C-RELATED"/>
    <property type="match status" value="1"/>
</dbReference>
<evidence type="ECO:0000259" key="1">
    <source>
        <dbReference type="PROSITE" id="PS50994"/>
    </source>
</evidence>
<dbReference type="EMBL" id="VMSO01000034">
    <property type="protein sequence ID" value="KAA8500256.1"/>
    <property type="molecule type" value="Genomic_DNA"/>
</dbReference>
<dbReference type="InterPro" id="IPR001584">
    <property type="entry name" value="Integrase_cat-core"/>
</dbReference>
<evidence type="ECO:0000313" key="3">
    <source>
        <dbReference type="Proteomes" id="UP000322025"/>
    </source>
</evidence>
<dbReference type="PROSITE" id="PS50994">
    <property type="entry name" value="INTEGRASE"/>
    <property type="match status" value="1"/>
</dbReference>
<organism evidence="2 3">
    <name type="scientific">Mediterraneibacter catenae</name>
    <dbReference type="NCBI Taxonomy" id="2594882"/>
    <lineage>
        <taxon>Bacteria</taxon>
        <taxon>Bacillati</taxon>
        <taxon>Bacillota</taxon>
        <taxon>Clostridia</taxon>
        <taxon>Lachnospirales</taxon>
        <taxon>Lachnospiraceae</taxon>
        <taxon>Mediterraneibacter</taxon>
    </lineage>
</organism>
<keyword evidence="3" id="KW-1185">Reference proteome</keyword>
<dbReference type="PANTHER" id="PTHR35004:SF6">
    <property type="entry name" value="TRANSPOSASE"/>
    <property type="match status" value="1"/>
</dbReference>
<dbReference type="Gene3D" id="3.30.420.10">
    <property type="entry name" value="Ribonuclease H-like superfamily/Ribonuclease H"/>
    <property type="match status" value="1"/>
</dbReference>
<accession>A0A5M9HXN6</accession>
<gene>
    <name evidence="2" type="ORF">FNY66_14580</name>
</gene>
<comment type="caution">
    <text evidence="2">The sequence shown here is derived from an EMBL/GenBank/DDBJ whole genome shotgun (WGS) entry which is preliminary data.</text>
</comment>
<evidence type="ECO:0000313" key="2">
    <source>
        <dbReference type="EMBL" id="KAA8500256.1"/>
    </source>
</evidence>
<dbReference type="GO" id="GO:0003676">
    <property type="term" value="F:nucleic acid binding"/>
    <property type="evidence" value="ECO:0007669"/>
    <property type="project" value="InterPro"/>
</dbReference>